<dbReference type="InterPro" id="IPR001849">
    <property type="entry name" value="PH_domain"/>
</dbReference>
<dbReference type="SMART" id="SM00233">
    <property type="entry name" value="PH"/>
    <property type="match status" value="1"/>
</dbReference>
<accession>A0A6A5X321</accession>
<dbReference type="OrthoDB" id="5865767at2759"/>
<dbReference type="PANTHER" id="PTHR37283:SF1">
    <property type="entry name" value="PH DOMAIN-CONTAINING PROTEIN YHR131C"/>
    <property type="match status" value="1"/>
</dbReference>
<evidence type="ECO:0000259" key="2">
    <source>
        <dbReference type="PROSITE" id="PS50003"/>
    </source>
</evidence>
<dbReference type="EMBL" id="ML977557">
    <property type="protein sequence ID" value="KAF2007310.1"/>
    <property type="molecule type" value="Genomic_DNA"/>
</dbReference>
<dbReference type="PANTHER" id="PTHR37283">
    <property type="entry name" value="PH DOMAIN-CONTAINING PROTEIN YHR131C"/>
    <property type="match status" value="1"/>
</dbReference>
<keyword evidence="4" id="KW-1185">Reference proteome</keyword>
<sequence length="539" mass="59288">TPSDSSSPQSSDRPPPTYGYHNTFHTHAQLLNTSNPPTYAIATSNKTLQRLHATARAERSALRDPVPPYTCTVNIGGILGHKQELSSPFQIAATREWGDVYVELCGTQLSIYRIKSSRFFGKHRNGPGRLLRTYSLQHGEVGVASDFKKSALTPKSPFAHLVPASARPKLYETDPHLFETVREFAIRVRLETEQFLLCAKSQEEMLNWVESLCAAIDISMPLEDRSEPRYRSLPRRSRRQRLLDGGRTGVNIENLENEESGRRIIAEQERIIRHFYPHLAGAGLLEQSSTNPPVDPEHDDLDPEDARFPGAMRPASSRVASWNGEELARTASGRPHPTNNTSHDAKNAPPLRHSAAQALRYRRRCAPVLLASSPRVSDVVFTNGERMRISIKQHILVQYTGQPPRYDVHKFPKAPKPLPTIAENRLATGNTSLKVAPTAVVTERPSSLTRGVSGDSVTSSLNEHFGYDLATMSSENTGRGEEGDEIRSVPPSGPPSPTNAQVKMDAAHRLAILGKTRGSEEGARESGLSAVALGVGLLI</sequence>
<dbReference type="Gene3D" id="2.30.29.30">
    <property type="entry name" value="Pleckstrin-homology domain (PH domain)/Phosphotyrosine-binding domain (PTB)"/>
    <property type="match status" value="1"/>
</dbReference>
<feature type="compositionally biased region" description="Basic and acidic residues" evidence="1">
    <location>
        <begin position="478"/>
        <end position="487"/>
    </location>
</feature>
<reference evidence="3" key="1">
    <citation type="journal article" date="2020" name="Stud. Mycol.">
        <title>101 Dothideomycetes genomes: a test case for predicting lifestyles and emergence of pathogens.</title>
        <authorList>
            <person name="Haridas S."/>
            <person name="Albert R."/>
            <person name="Binder M."/>
            <person name="Bloem J."/>
            <person name="Labutti K."/>
            <person name="Salamov A."/>
            <person name="Andreopoulos B."/>
            <person name="Baker S."/>
            <person name="Barry K."/>
            <person name="Bills G."/>
            <person name="Bluhm B."/>
            <person name="Cannon C."/>
            <person name="Castanera R."/>
            <person name="Culley D."/>
            <person name="Daum C."/>
            <person name="Ezra D."/>
            <person name="Gonzalez J."/>
            <person name="Henrissat B."/>
            <person name="Kuo A."/>
            <person name="Liang C."/>
            <person name="Lipzen A."/>
            <person name="Lutzoni F."/>
            <person name="Magnuson J."/>
            <person name="Mondo S."/>
            <person name="Nolan M."/>
            <person name="Ohm R."/>
            <person name="Pangilinan J."/>
            <person name="Park H.-J."/>
            <person name="Ramirez L."/>
            <person name="Alfaro M."/>
            <person name="Sun H."/>
            <person name="Tritt A."/>
            <person name="Yoshinaga Y."/>
            <person name="Zwiers L.-H."/>
            <person name="Turgeon B."/>
            <person name="Goodwin S."/>
            <person name="Spatafora J."/>
            <person name="Crous P."/>
            <person name="Grigoriev I."/>
        </authorList>
    </citation>
    <scope>NUCLEOTIDE SEQUENCE</scope>
    <source>
        <strain evidence="3">CBS 123094</strain>
    </source>
</reference>
<feature type="region of interest" description="Disordered" evidence="1">
    <location>
        <begin position="285"/>
        <end position="349"/>
    </location>
</feature>
<evidence type="ECO:0000313" key="3">
    <source>
        <dbReference type="EMBL" id="KAF2007310.1"/>
    </source>
</evidence>
<dbReference type="InterPro" id="IPR011993">
    <property type="entry name" value="PH-like_dom_sf"/>
</dbReference>
<gene>
    <name evidence="3" type="ORF">P154DRAFT_401150</name>
</gene>
<evidence type="ECO:0000256" key="1">
    <source>
        <dbReference type="SAM" id="MobiDB-lite"/>
    </source>
</evidence>
<name>A0A6A5X321_9PLEO</name>
<dbReference type="AlphaFoldDB" id="A0A6A5X321"/>
<proteinExistence type="predicted"/>
<feature type="region of interest" description="Disordered" evidence="1">
    <location>
        <begin position="1"/>
        <end position="21"/>
    </location>
</feature>
<dbReference type="Proteomes" id="UP000799779">
    <property type="component" value="Unassembled WGS sequence"/>
</dbReference>
<feature type="region of interest" description="Disordered" evidence="1">
    <location>
        <begin position="472"/>
        <end position="500"/>
    </location>
</feature>
<feature type="domain" description="PH" evidence="2">
    <location>
        <begin position="72"/>
        <end position="217"/>
    </location>
</feature>
<evidence type="ECO:0000313" key="4">
    <source>
        <dbReference type="Proteomes" id="UP000799779"/>
    </source>
</evidence>
<organism evidence="3 4">
    <name type="scientific">Amniculicola lignicola CBS 123094</name>
    <dbReference type="NCBI Taxonomy" id="1392246"/>
    <lineage>
        <taxon>Eukaryota</taxon>
        <taxon>Fungi</taxon>
        <taxon>Dikarya</taxon>
        <taxon>Ascomycota</taxon>
        <taxon>Pezizomycotina</taxon>
        <taxon>Dothideomycetes</taxon>
        <taxon>Pleosporomycetidae</taxon>
        <taxon>Pleosporales</taxon>
        <taxon>Amniculicolaceae</taxon>
        <taxon>Amniculicola</taxon>
    </lineage>
</organism>
<dbReference type="SUPFAM" id="SSF50729">
    <property type="entry name" value="PH domain-like"/>
    <property type="match status" value="1"/>
</dbReference>
<feature type="non-terminal residue" evidence="3">
    <location>
        <position position="539"/>
    </location>
</feature>
<dbReference type="PROSITE" id="PS50003">
    <property type="entry name" value="PH_DOMAIN"/>
    <property type="match status" value="1"/>
</dbReference>
<protein>
    <recommendedName>
        <fullName evidence="2">PH domain-containing protein</fullName>
    </recommendedName>
</protein>
<feature type="compositionally biased region" description="Low complexity" evidence="1">
    <location>
        <begin position="1"/>
        <end position="12"/>
    </location>
</feature>
<feature type="non-terminal residue" evidence="3">
    <location>
        <position position="1"/>
    </location>
</feature>